<gene>
    <name evidence="6" type="ORF">VITFI_CDS0839</name>
</gene>
<dbReference type="Pfam" id="PF07992">
    <property type="entry name" value="Pyr_redox_2"/>
    <property type="match status" value="1"/>
</dbReference>
<evidence type="ECO:0000259" key="5">
    <source>
        <dbReference type="Pfam" id="PF21706"/>
    </source>
</evidence>
<dbReference type="Pfam" id="PF21706">
    <property type="entry name" value="FCSD_central"/>
    <property type="match status" value="1"/>
</dbReference>
<dbReference type="AlphaFoldDB" id="A0A221KCQ6"/>
<dbReference type="PROSITE" id="PS51257">
    <property type="entry name" value="PROKAR_LIPOPROTEIN"/>
    <property type="match status" value="1"/>
</dbReference>
<dbReference type="GO" id="GO:0016491">
    <property type="term" value="F:oxidoreductase activity"/>
    <property type="evidence" value="ECO:0007669"/>
    <property type="project" value="InterPro"/>
</dbReference>
<dbReference type="PANTHER" id="PTHR43755:SF1">
    <property type="entry name" value="FAD-DEPENDENT PYRIDINE NUCLEOTIDE-DISULPHIDE OXIDOREDUCTASE"/>
    <property type="match status" value="1"/>
</dbReference>
<evidence type="ECO:0000313" key="6">
    <source>
        <dbReference type="EMBL" id="ASM76617.1"/>
    </source>
</evidence>
<feature type="domain" description="FAD/NAD(P)-binding" evidence="3">
    <location>
        <begin position="37"/>
        <end position="151"/>
    </location>
</feature>
<evidence type="ECO:0000259" key="4">
    <source>
        <dbReference type="Pfam" id="PF09242"/>
    </source>
</evidence>
<dbReference type="Proteomes" id="UP000199729">
    <property type="component" value="Chromosome"/>
</dbReference>
<dbReference type="InterPro" id="IPR037092">
    <property type="entry name" value="FlavoCytC_S_DH_flav-bd_sf"/>
</dbReference>
<dbReference type="InterPro" id="IPR049386">
    <property type="entry name" value="FCSD_central"/>
</dbReference>
<dbReference type="PANTHER" id="PTHR43755">
    <property type="match status" value="1"/>
</dbReference>
<dbReference type="Gene3D" id="3.50.50.60">
    <property type="entry name" value="FAD/NAD(P)-binding domain"/>
    <property type="match status" value="2"/>
</dbReference>
<dbReference type="GO" id="GO:0050660">
    <property type="term" value="F:flavin adenine dinucleotide binding"/>
    <property type="evidence" value="ECO:0007669"/>
    <property type="project" value="InterPro"/>
</dbReference>
<dbReference type="InterPro" id="IPR006311">
    <property type="entry name" value="TAT_signal"/>
</dbReference>
<dbReference type="SUPFAM" id="SSF51905">
    <property type="entry name" value="FAD/NAD(P)-binding domain"/>
    <property type="match status" value="2"/>
</dbReference>
<evidence type="ECO:0000256" key="1">
    <source>
        <dbReference type="ARBA" id="ARBA00022630"/>
    </source>
</evidence>
<dbReference type="SUPFAM" id="SSF55424">
    <property type="entry name" value="FAD/NAD-linked reductases, dimerisation (C-terminal) domain"/>
    <property type="match status" value="1"/>
</dbReference>
<proteinExistence type="predicted"/>
<keyword evidence="7" id="KW-1185">Reference proteome</keyword>
<dbReference type="InterPro" id="IPR036188">
    <property type="entry name" value="FAD/NAD-bd_sf"/>
</dbReference>
<dbReference type="InterPro" id="IPR016156">
    <property type="entry name" value="FAD/NAD-linked_Rdtase_dimer_sf"/>
</dbReference>
<feature type="domain" description="Sulfide dehydrogenase [flavocytochrome c] flavoprotein chain central" evidence="5">
    <location>
        <begin position="170"/>
        <end position="284"/>
    </location>
</feature>
<evidence type="ECO:0000259" key="3">
    <source>
        <dbReference type="Pfam" id="PF07992"/>
    </source>
</evidence>
<protein>
    <submittedName>
        <fullName evidence="6">Flavocytochrome C sulfide dehydrogenase</fullName>
    </submittedName>
</protein>
<evidence type="ECO:0000256" key="2">
    <source>
        <dbReference type="ARBA" id="ARBA00022827"/>
    </source>
</evidence>
<dbReference type="Pfam" id="PF09242">
    <property type="entry name" value="FCSD-flav_bind"/>
    <property type="match status" value="1"/>
</dbReference>
<name>A0A221KCQ6_VITFI</name>
<dbReference type="InterPro" id="IPR052541">
    <property type="entry name" value="SQRD"/>
</dbReference>
<accession>A0A221KCQ6</accession>
<dbReference type="InterPro" id="IPR015323">
    <property type="entry name" value="FlavoCytC_S_DH_flav-bd"/>
</dbReference>
<dbReference type="Gene3D" id="3.90.760.10">
    <property type="entry name" value="Flavocytochrome c sulphide dehydrogenase, flavin-binding domain"/>
    <property type="match status" value="1"/>
</dbReference>
<organism evidence="6 7">
    <name type="scientific">Vitreoscilla filiformis</name>
    <dbReference type="NCBI Taxonomy" id="63"/>
    <lineage>
        <taxon>Bacteria</taxon>
        <taxon>Pseudomonadati</taxon>
        <taxon>Pseudomonadota</taxon>
        <taxon>Betaproteobacteria</taxon>
        <taxon>Neisseriales</taxon>
        <taxon>Neisseriaceae</taxon>
        <taxon>Vitreoscilla</taxon>
    </lineage>
</organism>
<dbReference type="EMBL" id="CP022423">
    <property type="protein sequence ID" value="ASM76617.1"/>
    <property type="molecule type" value="Genomic_DNA"/>
</dbReference>
<evidence type="ECO:0000313" key="7">
    <source>
        <dbReference type="Proteomes" id="UP000199729"/>
    </source>
</evidence>
<keyword evidence="2" id="KW-0274">FAD</keyword>
<dbReference type="PROSITE" id="PS51318">
    <property type="entry name" value="TAT"/>
    <property type="match status" value="1"/>
</dbReference>
<keyword evidence="1" id="KW-0285">Flavoprotein</keyword>
<sequence>MKGHMMQRRQLLAGLVSGGALGLAGCASVGGDASKAKVLVVGGGYGGATASKYVRLFSDYQIDVTMVEPNPMFVSCPVSNLVIGGMKTMADITNPYTGLSTKHGVRVVQDRVTKIDPAKKVATLASGGDIRYDKLVLAPGIDFMWDQIEGLQAAHSAGQMLHAWKAGPETMALRKQLEAMRDGGVYAITIPEAPYRCPPGPYERASVVAAYFKKHKPKSKVLILDGNEDVTSKGPLFKKAWKELYGPMVEYRPQHKVVAVDAKGGAVKFDVQDDVKADVLNVLPVMRAGALAVQTGLANANGRWCLVNFLNFESTAAKDIHVIGDAIQIAQGMPKSGHMANSHAKVTAAAIVAELQGLEINPHPMLTNVCMSYVDDLHVIHVASVHEYVSPKKSFFTIGGSGGVSDVRSDLEGRYAEAWAKNIWADTLM</sequence>
<dbReference type="InterPro" id="IPR023753">
    <property type="entry name" value="FAD/NAD-binding_dom"/>
</dbReference>
<dbReference type="KEGG" id="vff:VITFI_CDS0839"/>
<feature type="domain" description="Flavocytochrome c sulphide dehydrogenase flavin-binding" evidence="4">
    <location>
        <begin position="362"/>
        <end position="428"/>
    </location>
</feature>
<reference evidence="6 7" key="1">
    <citation type="submission" date="2017-07" db="EMBL/GenBank/DDBJ databases">
        <title>Complete Genome Sequence of the cosmetic ferment Vitreoscilla filiformis (ATCC15551).</title>
        <authorList>
            <person name="Contreras S."/>
            <person name="Sagory-Zalkind P."/>
            <person name="Blanquart H."/>
            <person name="Iltis A."/>
            <person name="Morand S.C."/>
        </authorList>
    </citation>
    <scope>NUCLEOTIDE SEQUENCE [LARGE SCALE GENOMIC DNA]</scope>
    <source>
        <strain evidence="6 7">ATCC 15551</strain>
    </source>
</reference>